<dbReference type="Gene3D" id="3.90.1150.10">
    <property type="entry name" value="Aspartate Aminotransferase, domain 1"/>
    <property type="match status" value="1"/>
</dbReference>
<dbReference type="InterPro" id="IPR003961">
    <property type="entry name" value="FN3_dom"/>
</dbReference>
<protein>
    <recommendedName>
        <fullName evidence="16">Peptide hydrolase</fullName>
    </recommendedName>
</protein>
<dbReference type="InterPro" id="IPR018108">
    <property type="entry name" value="MCP_transmembrane"/>
</dbReference>
<keyword evidence="5" id="KW-0999">Mitochondrion inner membrane</keyword>
<evidence type="ECO:0000256" key="3">
    <source>
        <dbReference type="ARBA" id="ARBA00022592"/>
    </source>
</evidence>
<proteinExistence type="predicted"/>
<keyword evidence="2" id="KW-0813">Transport</keyword>
<feature type="domain" description="Peptidase M28" evidence="12">
    <location>
        <begin position="1363"/>
        <end position="1565"/>
    </location>
</feature>
<evidence type="ECO:0008006" key="16">
    <source>
        <dbReference type="Google" id="ProtNLM"/>
    </source>
</evidence>
<dbReference type="SUPFAM" id="SSF103506">
    <property type="entry name" value="Mitochondrial carrier"/>
    <property type="match status" value="1"/>
</dbReference>
<evidence type="ECO:0000256" key="8">
    <source>
        <dbReference type="ARBA" id="ARBA00023136"/>
    </source>
</evidence>
<keyword evidence="6" id="KW-0663">Pyridoxal phosphate</keyword>
<dbReference type="InterPro" id="IPR015421">
    <property type="entry name" value="PyrdxlP-dep_Trfase_major"/>
</dbReference>
<evidence type="ECO:0000313" key="15">
    <source>
        <dbReference type="Proteomes" id="UP001521222"/>
    </source>
</evidence>
<comment type="subcellular location">
    <subcellularLocation>
        <location evidence="1">Membrane</location>
        <topology evidence="1">Multi-pass membrane protein</topology>
    </subcellularLocation>
</comment>
<dbReference type="InterPro" id="IPR023395">
    <property type="entry name" value="MCP_dom_sf"/>
</dbReference>
<evidence type="ECO:0000256" key="1">
    <source>
        <dbReference type="ARBA" id="ARBA00004141"/>
    </source>
</evidence>
<feature type="transmembrane region" description="Helical" evidence="11">
    <location>
        <begin position="505"/>
        <end position="523"/>
    </location>
</feature>
<evidence type="ECO:0000256" key="10">
    <source>
        <dbReference type="SAM" id="MobiDB-lite"/>
    </source>
</evidence>
<organism evidence="14 15">
    <name type="scientific">Nothophoma quercina</name>
    <dbReference type="NCBI Taxonomy" id="749835"/>
    <lineage>
        <taxon>Eukaryota</taxon>
        <taxon>Fungi</taxon>
        <taxon>Dikarya</taxon>
        <taxon>Ascomycota</taxon>
        <taxon>Pezizomycotina</taxon>
        <taxon>Dothideomycetes</taxon>
        <taxon>Pleosporomycetidae</taxon>
        <taxon>Pleosporales</taxon>
        <taxon>Pleosporineae</taxon>
        <taxon>Didymellaceae</taxon>
        <taxon>Nothophoma</taxon>
    </lineage>
</organism>
<dbReference type="Proteomes" id="UP001521222">
    <property type="component" value="Unassembled WGS sequence"/>
</dbReference>
<dbReference type="PROSITE" id="PS00600">
    <property type="entry name" value="AA_TRANSFER_CLASS_3"/>
    <property type="match status" value="1"/>
</dbReference>
<sequence length="2150" mass="235963">MAPALQKYNWILALTTIAFVFSSASNGANDVVNSYATSVAARTLKMWQAGILASITEFVGAVAMGARVTSTIKSGVFGLSKFQPAPPTFMLVMGCAEVGSATFLTVATFFGMPVSTTQTVVGALAGAGIAAQTPLKWAWASGSLSQIAASWAIAPLIAAGFSAVLFLTIKYLVLERKDPLTWGLRLIPWYLAFTAGVLALFIIDELPQGESLEEMGAGKATGIILGVFFGILAVGYIFFVPYFHRRLVKNDARMRPWHIPLGPMLYKENPPIYWPGKGDEVVTDYYAKSSDDTPKIDIEKAPAKDHALDDKSILGNGNGQSTSFDRSNGEDATTERAGRGLSMPNPRGDIAAHIIPKKPEPEERWLHPVRDLSLYSPRKIANWAKFLLLQGVSRDVVTQKNLGAVHARAVVYDNRVEHLWTYAQVASAMMMSIAHGSNDVANAVGPWVASYNTYTSGEVTASADTPIWILIVAGLLLGLGFWFYGYHVMRSLGNKITQVSPTRGFSMELGAAITVLLASRLALPVSTTQCLTGATIGVALCNFDVRAVNWKQNFTGWGSRLRIYQFETLKITTIVMKAFMATTDFWSKVDTYLMHTGVPPSPVVISKAKGTRLYTSEGQEILDFTSGQMSSLLGHSHPEVVEVVRRYIGELDHLLSNMITQPVVDLAERLARILPAPLSKSFFLNTGSETTEAALKMAKCYTGKFEIVAFTASYHGLTQGSGSATYSAGRKNGGPAMPGQLAFPAPYAYRSPFKKTDGSYDWETELQFGWSMIDRQSVGSLAAFIMEPILSTGGILDPPPGYMKRMYEECKKRNMLVIMDEAQTGIGRTGQMFAFERDGIVPDILCLSKTLGCGLPLASVSTTAEIERGCKEAKFLWLTTHLNDPLTAAVGNKVLEIVERDNICQRAQERGAQLRAGLDKLKEKYWCIGDVRGRGLFQGVEIISDAETKSPGLEIGHAVADRAMACGLSCNVVNLPGSTPDERAPLLAPQRSDGDAIAPPQDDDAAPEPQSEASKRREYGWRGFWIVVVLLVIAVFVKGWIESDDVEFDLKAALKRALGGGLSGAAAMVLQVLLLMPIRTIMNYQYRHGTSLTVATKTLYQDGGYGRYYAGMGAALFQGPIARFGDTAANAGILALLQSNGYLAGLPSPIKTIFASLCAAGFRMILTPIDTLKTTLQAEGSKGTAILRQRIKTNGISSLWWGAFATAAATFVGHYPWFATYNFLSEAITEPPRSQIVPWLLRAAFIGFCASVVSDTISNSLPTVGKALEQQLPDADLQAILAQVSQSNIEATVRKLASFGTRHTLSSQTDPNRGIGVARDWLTSQYKAAAAVSNGSMSVSWNSFIKYPGDNERIIFPVNITTVVATLTGSEDPDRLYVVGGHYDSRNSDPVDYEGDAPGAVDDASGVAVSLELARIFATYKPKASIAFTAFAGEEQGLLGAENLAQTYKNSSTNVAAMINLDMVGNSKAEDGSSDPYNIRLFCQGAPLTENSTVTTSRLSIGGDNDSPSRNLGRHIYEVASNAFTQMTVRLIYRLDRYGRGGDHRPFLESGFNGVRFVQANEDYTQQHQDVRIQDGKQYGDLVEFLDFEYNTRAAKVVASTMWSLANAPGEPTNVGINTTASDNYSQFKWTAPEGLEPEGYEIVYRETIEPHWTSVIDVGKVNWYNLTSATIHKDNVIFGVRSVGKGGAENGFQAPPYDAISYTWGDHQQEERILIRHRNMEDNNRPETLSVRKNCADVLRQLAHFKTSKQYWIDAICINQEDKAEREKQVLLMGNIFGRARRINVAMGYLLSLNKLGSSYMEEALWLNAQYLHDHGGSGLGSAFEDMLYERQITRLRSQDFNRRLMAIPDILKMCEYRQCGDSRDCVYGTLALGNWRPSISLCKGGYHVHVGGTIQPDYDKSAFEIAESLLPGFHDVPQLARFAMGMLGLNYSDPYIQYGLKMRYQTLTDTTSLGRLPPRRITNDAQELVHIVEGGIELTHESRWSIRKQTIGSQTYVQVLDASSQCCAVTTTSIKPGDWLVPTHYGRGFVLRQSGTLYAVVGKAYCPPDLWPDEIELTAFMMWYDPDDLLIHLVGGLRGLAEDQIDPPSIEMVEHLNIKLCASENSSFGQLPLRRRTWPASEYTYDTLGNCEAIVRDCYEDNERFWFY</sequence>
<dbReference type="CDD" id="cd00063">
    <property type="entry name" value="FN3"/>
    <property type="match status" value="1"/>
</dbReference>
<accession>A0ABR3QZQ8</accession>
<feature type="transmembrane region" description="Helical" evidence="11">
    <location>
        <begin position="151"/>
        <end position="174"/>
    </location>
</feature>
<dbReference type="PANTHER" id="PTHR11101">
    <property type="entry name" value="PHOSPHATE TRANSPORTER"/>
    <property type="match status" value="1"/>
</dbReference>
<dbReference type="PROSITE" id="PS50920">
    <property type="entry name" value="SOLCAR"/>
    <property type="match status" value="1"/>
</dbReference>
<evidence type="ECO:0000313" key="14">
    <source>
        <dbReference type="EMBL" id="KAL1597649.1"/>
    </source>
</evidence>
<evidence type="ECO:0000256" key="9">
    <source>
        <dbReference type="PROSITE-ProRule" id="PRU00282"/>
    </source>
</evidence>
<gene>
    <name evidence="14" type="ORF">SLS59_007347</name>
</gene>
<dbReference type="InterPro" id="IPR036116">
    <property type="entry name" value="FN3_sf"/>
</dbReference>
<dbReference type="Pfam" id="PF06985">
    <property type="entry name" value="HET"/>
    <property type="match status" value="1"/>
</dbReference>
<evidence type="ECO:0000256" key="5">
    <source>
        <dbReference type="ARBA" id="ARBA00022792"/>
    </source>
</evidence>
<dbReference type="Gene3D" id="3.40.640.10">
    <property type="entry name" value="Type I PLP-dependent aspartate aminotransferase-like (Major domain)"/>
    <property type="match status" value="1"/>
</dbReference>
<dbReference type="Gene3D" id="1.50.40.10">
    <property type="entry name" value="Mitochondrial carrier domain"/>
    <property type="match status" value="1"/>
</dbReference>
<keyword evidence="7 11" id="KW-1133">Transmembrane helix</keyword>
<dbReference type="PANTHER" id="PTHR11101:SF55">
    <property type="entry name" value="PHOSPHATE TRANSPORTER"/>
    <property type="match status" value="1"/>
</dbReference>
<comment type="caution">
    <text evidence="14">The sequence shown here is derived from an EMBL/GenBank/DDBJ whole genome shotgun (WGS) entry which is preliminary data.</text>
</comment>
<dbReference type="SUPFAM" id="SSF53383">
    <property type="entry name" value="PLP-dependent transferases"/>
    <property type="match status" value="1"/>
</dbReference>
<dbReference type="Pfam" id="PF04389">
    <property type="entry name" value="Peptidase_M28"/>
    <property type="match status" value="1"/>
</dbReference>
<feature type="transmembrane region" description="Helical" evidence="11">
    <location>
        <begin position="1057"/>
        <end position="1078"/>
    </location>
</feature>
<feature type="transmembrane region" description="Helical" evidence="11">
    <location>
        <begin position="1019"/>
        <end position="1037"/>
    </location>
</feature>
<keyword evidence="5" id="KW-0496">Mitochondrion</keyword>
<feature type="region of interest" description="Disordered" evidence="10">
    <location>
        <begin position="981"/>
        <end position="1014"/>
    </location>
</feature>
<dbReference type="CDD" id="cd00610">
    <property type="entry name" value="OAT_like"/>
    <property type="match status" value="1"/>
</dbReference>
<dbReference type="InterPro" id="IPR049704">
    <property type="entry name" value="Aminotrans_3_PPA_site"/>
</dbReference>
<dbReference type="Pfam" id="PF01384">
    <property type="entry name" value="PHO4"/>
    <property type="match status" value="1"/>
</dbReference>
<feature type="domain" description="Heterokaryon incompatibility" evidence="13">
    <location>
        <begin position="1698"/>
        <end position="1793"/>
    </location>
</feature>
<dbReference type="InterPro" id="IPR005814">
    <property type="entry name" value="Aminotrans_3"/>
</dbReference>
<feature type="transmembrane region" description="Helical" evidence="11">
    <location>
        <begin position="467"/>
        <end position="485"/>
    </location>
</feature>
<feature type="repeat" description="Solcar" evidence="9">
    <location>
        <begin position="1147"/>
        <end position="1227"/>
    </location>
</feature>
<dbReference type="InterPro" id="IPR015424">
    <property type="entry name" value="PyrdxlP-dep_Trfase"/>
</dbReference>
<evidence type="ECO:0000259" key="13">
    <source>
        <dbReference type="Pfam" id="PF06985"/>
    </source>
</evidence>
<keyword evidence="4 9" id="KW-0812">Transmembrane</keyword>
<feature type="transmembrane region" description="Helical" evidence="11">
    <location>
        <begin position="186"/>
        <end position="203"/>
    </location>
</feature>
<evidence type="ECO:0000256" key="2">
    <source>
        <dbReference type="ARBA" id="ARBA00022448"/>
    </source>
</evidence>
<dbReference type="InterPro" id="IPR001204">
    <property type="entry name" value="Phos_transporter"/>
</dbReference>
<keyword evidence="15" id="KW-1185">Reference proteome</keyword>
<dbReference type="InterPro" id="IPR010730">
    <property type="entry name" value="HET"/>
</dbReference>
<dbReference type="EMBL" id="JAKIXB020000025">
    <property type="protein sequence ID" value="KAL1597649.1"/>
    <property type="molecule type" value="Genomic_DNA"/>
</dbReference>
<keyword evidence="8 9" id="KW-0472">Membrane</keyword>
<dbReference type="InterPro" id="IPR007484">
    <property type="entry name" value="Peptidase_M28"/>
</dbReference>
<dbReference type="Pfam" id="PF00202">
    <property type="entry name" value="Aminotran_3"/>
    <property type="match status" value="1"/>
</dbReference>
<dbReference type="CDD" id="cd05642">
    <property type="entry name" value="M28_like"/>
    <property type="match status" value="1"/>
</dbReference>
<reference evidence="14 15" key="1">
    <citation type="submission" date="2024-02" db="EMBL/GenBank/DDBJ databases">
        <title>De novo assembly and annotation of 12 fungi associated with fruit tree decline syndrome in Ontario, Canada.</title>
        <authorList>
            <person name="Sulman M."/>
            <person name="Ellouze W."/>
            <person name="Ilyukhin E."/>
        </authorList>
    </citation>
    <scope>NUCLEOTIDE SEQUENCE [LARGE SCALE GENOMIC DNA]</scope>
    <source>
        <strain evidence="14 15">M97-236</strain>
    </source>
</reference>
<evidence type="ECO:0000259" key="12">
    <source>
        <dbReference type="Pfam" id="PF04389"/>
    </source>
</evidence>
<evidence type="ECO:0000256" key="7">
    <source>
        <dbReference type="ARBA" id="ARBA00022989"/>
    </source>
</evidence>
<feature type="transmembrane region" description="Helical" evidence="11">
    <location>
        <begin position="89"/>
        <end position="110"/>
    </location>
</feature>
<dbReference type="Gene3D" id="3.40.630.10">
    <property type="entry name" value="Zn peptidases"/>
    <property type="match status" value="1"/>
</dbReference>
<name>A0ABR3QZQ8_9PLEO</name>
<evidence type="ECO:0000256" key="6">
    <source>
        <dbReference type="ARBA" id="ARBA00022898"/>
    </source>
</evidence>
<dbReference type="Pfam" id="PF00153">
    <property type="entry name" value="Mito_carr"/>
    <property type="match status" value="1"/>
</dbReference>
<feature type="region of interest" description="Disordered" evidence="10">
    <location>
        <begin position="307"/>
        <end position="347"/>
    </location>
</feature>
<evidence type="ECO:0000256" key="11">
    <source>
        <dbReference type="SAM" id="Phobius"/>
    </source>
</evidence>
<feature type="transmembrane region" description="Helical" evidence="11">
    <location>
        <begin position="223"/>
        <end position="244"/>
    </location>
</feature>
<evidence type="ECO:0000256" key="4">
    <source>
        <dbReference type="ARBA" id="ARBA00022692"/>
    </source>
</evidence>
<feature type="compositionally biased region" description="Basic and acidic residues" evidence="10">
    <location>
        <begin position="327"/>
        <end position="338"/>
    </location>
</feature>
<feature type="transmembrane region" description="Helical" evidence="11">
    <location>
        <begin position="1198"/>
        <end position="1218"/>
    </location>
</feature>
<dbReference type="InterPro" id="IPR015422">
    <property type="entry name" value="PyrdxlP-dep_Trfase_small"/>
</dbReference>
<feature type="transmembrane region" description="Helical" evidence="11">
    <location>
        <begin position="46"/>
        <end position="68"/>
    </location>
</feature>
<dbReference type="SUPFAM" id="SSF49265">
    <property type="entry name" value="Fibronectin type III"/>
    <property type="match status" value="1"/>
</dbReference>
<keyword evidence="3" id="KW-0592">Phosphate transport</keyword>
<dbReference type="SUPFAM" id="SSF53187">
    <property type="entry name" value="Zn-dependent exopeptidases"/>
    <property type="match status" value="1"/>
</dbReference>